<protein>
    <submittedName>
        <fullName evidence="2">Uncharacterized protein</fullName>
    </submittedName>
</protein>
<feature type="compositionally biased region" description="Polar residues" evidence="1">
    <location>
        <begin position="417"/>
        <end position="439"/>
    </location>
</feature>
<feature type="compositionally biased region" description="Low complexity" evidence="1">
    <location>
        <begin position="66"/>
        <end position="81"/>
    </location>
</feature>
<sequence length="692" mass="77286">MEFRHSFDDYALSLRPKSKDCLRVLSEDLNYNPAKDQQRQKTLKHQKLHKQQQQLQECQHRWEQQQQHQRQQQQHNQTEFQQQHDKATTIGDLLDRSRPHPQLLQHHGQHQTDPQGDFDKMRGMDRMKKRKKSLLTRSQLSISSPYVPSLQQEQGKRKQQQKLTRQAVVEESVTGGAAGQRETNNGETAGGSGAGVEILDRVEQLTKQLVRVCVGKRNDSIDMGYDTHHVVRSPSKSSALNRKGRSNETKVGKKGKLNTDPEDNDGGNSELNLETMDVVEAPLKAFFLRRRSNTSSVRGGKPITGAPGEDAASLTVTYTEEQMYPWGRALEDAPWKSPIYSVKSEHRQRCTRCLTYFHFKFMCVADSGDEAAGQETLSHPDRGRKESHQPSLKRNPQSIPLQRSSSSAEPEWKHVSPRNSATKAQLQVRQSWTQYGQHSYDSRLEKPDQEHSLSHQFSSQPQLFVQSPGSETERSSQENSHVSPMNTARDGQSIESSESQTAPCFGEVVAISAGHDKEKSLPDCAPDGVYTYLHTNAACAQRTQDQCPNTINLNHTVAITSDQQCSDRLSSLVGQDYCPPSTTPYSLAHPPKVTFTLGDIQDSFFPSSESCEDAAESRPDQSSLKETGDVGSRHKHSSRTESCPGGVCAPGSDPEFIGSGVSTRLSAESRKLSTGKSPTSHVLKKGKHEYLV</sequence>
<organism evidence="2 3">
    <name type="scientific">Plakobranchus ocellatus</name>
    <dbReference type="NCBI Taxonomy" id="259542"/>
    <lineage>
        <taxon>Eukaryota</taxon>
        <taxon>Metazoa</taxon>
        <taxon>Spiralia</taxon>
        <taxon>Lophotrochozoa</taxon>
        <taxon>Mollusca</taxon>
        <taxon>Gastropoda</taxon>
        <taxon>Heterobranchia</taxon>
        <taxon>Euthyneura</taxon>
        <taxon>Panpulmonata</taxon>
        <taxon>Sacoglossa</taxon>
        <taxon>Placobranchoidea</taxon>
        <taxon>Plakobranchidae</taxon>
        <taxon>Plakobranchus</taxon>
    </lineage>
</organism>
<dbReference type="EMBL" id="BLXT01004610">
    <property type="protein sequence ID" value="GFO15557.1"/>
    <property type="molecule type" value="Genomic_DNA"/>
</dbReference>
<feature type="region of interest" description="Disordered" evidence="1">
    <location>
        <begin position="66"/>
        <end position="85"/>
    </location>
</feature>
<reference evidence="2 3" key="1">
    <citation type="journal article" date="2021" name="Elife">
        <title>Chloroplast acquisition without the gene transfer in kleptoplastic sea slugs, Plakobranchus ocellatus.</title>
        <authorList>
            <person name="Maeda T."/>
            <person name="Takahashi S."/>
            <person name="Yoshida T."/>
            <person name="Shimamura S."/>
            <person name="Takaki Y."/>
            <person name="Nagai Y."/>
            <person name="Toyoda A."/>
            <person name="Suzuki Y."/>
            <person name="Arimoto A."/>
            <person name="Ishii H."/>
            <person name="Satoh N."/>
            <person name="Nishiyama T."/>
            <person name="Hasebe M."/>
            <person name="Maruyama T."/>
            <person name="Minagawa J."/>
            <person name="Obokata J."/>
            <person name="Shigenobu S."/>
        </authorList>
    </citation>
    <scope>NUCLEOTIDE SEQUENCE [LARGE SCALE GENOMIC DNA]</scope>
</reference>
<keyword evidence="3" id="KW-1185">Reference proteome</keyword>
<feature type="region of interest" description="Disordered" evidence="1">
    <location>
        <begin position="606"/>
        <end position="692"/>
    </location>
</feature>
<feature type="compositionally biased region" description="Polar residues" evidence="1">
    <location>
        <begin position="660"/>
        <end position="680"/>
    </location>
</feature>
<evidence type="ECO:0000313" key="3">
    <source>
        <dbReference type="Proteomes" id="UP000735302"/>
    </source>
</evidence>
<dbReference type="AlphaFoldDB" id="A0AAV4B8V3"/>
<feature type="compositionally biased region" description="Basic residues" evidence="1">
    <location>
        <begin position="682"/>
        <end position="692"/>
    </location>
</feature>
<evidence type="ECO:0000256" key="1">
    <source>
        <dbReference type="SAM" id="MobiDB-lite"/>
    </source>
</evidence>
<feature type="compositionally biased region" description="Basic and acidic residues" evidence="1">
    <location>
        <begin position="117"/>
        <end position="126"/>
    </location>
</feature>
<feature type="region of interest" description="Disordered" evidence="1">
    <location>
        <begin position="98"/>
        <end position="193"/>
    </location>
</feature>
<feature type="compositionally biased region" description="Basic and acidic residues" evidence="1">
    <location>
        <begin position="440"/>
        <end position="453"/>
    </location>
</feature>
<comment type="caution">
    <text evidence="2">The sequence shown here is derived from an EMBL/GenBank/DDBJ whole genome shotgun (WGS) entry which is preliminary data.</text>
</comment>
<name>A0AAV4B8V3_9GAST</name>
<dbReference type="Proteomes" id="UP000735302">
    <property type="component" value="Unassembled WGS sequence"/>
</dbReference>
<proteinExistence type="predicted"/>
<feature type="compositionally biased region" description="Polar residues" evidence="1">
    <location>
        <begin position="135"/>
        <end position="150"/>
    </location>
</feature>
<feature type="compositionally biased region" description="Basic and acidic residues" evidence="1">
    <location>
        <begin position="378"/>
        <end position="388"/>
    </location>
</feature>
<feature type="compositionally biased region" description="Polar residues" evidence="1">
    <location>
        <begin position="454"/>
        <end position="470"/>
    </location>
</feature>
<evidence type="ECO:0000313" key="2">
    <source>
        <dbReference type="EMBL" id="GFO15557.1"/>
    </source>
</evidence>
<feature type="region of interest" description="Disordered" evidence="1">
    <location>
        <begin position="228"/>
        <end position="270"/>
    </location>
</feature>
<feature type="compositionally biased region" description="Polar residues" evidence="1">
    <location>
        <begin position="477"/>
        <end position="501"/>
    </location>
</feature>
<gene>
    <name evidence="2" type="ORF">PoB_004206200</name>
</gene>
<accession>A0AAV4B8V3</accession>
<feature type="compositionally biased region" description="Polar residues" evidence="1">
    <location>
        <begin position="389"/>
        <end position="408"/>
    </location>
</feature>
<feature type="region of interest" description="Disordered" evidence="1">
    <location>
        <begin position="372"/>
        <end position="501"/>
    </location>
</feature>